<dbReference type="AlphaFoldDB" id="A0A319DB46"/>
<accession>A0A319DB46</accession>
<evidence type="ECO:0000256" key="8">
    <source>
        <dbReference type="PIRSR" id="PIRSR611778-50"/>
    </source>
</evidence>
<evidence type="ECO:0000256" key="7">
    <source>
        <dbReference type="ARBA" id="ARBA00039113"/>
    </source>
</evidence>
<dbReference type="OrthoDB" id="1924787at2759"/>
<dbReference type="SUPFAM" id="SSF51556">
    <property type="entry name" value="Metallo-dependent hydrolases"/>
    <property type="match status" value="1"/>
</dbReference>
<dbReference type="NCBIfam" id="TIGR02033">
    <property type="entry name" value="D-hydantoinase"/>
    <property type="match status" value="1"/>
</dbReference>
<keyword evidence="4" id="KW-0479">Metal-binding</keyword>
<dbReference type="InterPro" id="IPR011059">
    <property type="entry name" value="Metal-dep_hydrolase_composite"/>
</dbReference>
<organism evidence="10 11">
    <name type="scientific">Aspergillus ellipticus CBS 707.79</name>
    <dbReference type="NCBI Taxonomy" id="1448320"/>
    <lineage>
        <taxon>Eukaryota</taxon>
        <taxon>Fungi</taxon>
        <taxon>Dikarya</taxon>
        <taxon>Ascomycota</taxon>
        <taxon>Pezizomycotina</taxon>
        <taxon>Eurotiomycetes</taxon>
        <taxon>Eurotiomycetidae</taxon>
        <taxon>Eurotiales</taxon>
        <taxon>Aspergillaceae</taxon>
        <taxon>Aspergillus</taxon>
        <taxon>Aspergillus subgen. Circumdati</taxon>
    </lineage>
</organism>
<comment type="similarity">
    <text evidence="2">Belongs to the metallo-dependent hydrolases superfamily. Hydantoinase/dihydropyrimidinase family.</text>
</comment>
<dbReference type="CDD" id="cd01314">
    <property type="entry name" value="D-HYD"/>
    <property type="match status" value="1"/>
</dbReference>
<dbReference type="STRING" id="1448320.A0A319DB46"/>
<dbReference type="PANTHER" id="PTHR11647:SF1">
    <property type="entry name" value="COLLAPSIN RESPONSE MEDIATOR PROTEIN"/>
    <property type="match status" value="1"/>
</dbReference>
<evidence type="ECO:0000256" key="2">
    <source>
        <dbReference type="ARBA" id="ARBA00008829"/>
    </source>
</evidence>
<dbReference type="GO" id="GO:0004157">
    <property type="term" value="F:dihydropyrimidinase activity"/>
    <property type="evidence" value="ECO:0007669"/>
    <property type="project" value="UniProtKB-EC"/>
</dbReference>
<dbReference type="PANTHER" id="PTHR11647">
    <property type="entry name" value="HYDRANTOINASE/DIHYDROPYRIMIDINASE FAMILY MEMBER"/>
    <property type="match status" value="1"/>
</dbReference>
<evidence type="ECO:0000313" key="11">
    <source>
        <dbReference type="Proteomes" id="UP000247810"/>
    </source>
</evidence>
<dbReference type="FunFam" id="3.20.20.140:FF:000217">
    <property type="entry name" value="Dihydropyrimidinase-related protein 1"/>
    <property type="match status" value="1"/>
</dbReference>
<dbReference type="VEuPathDB" id="FungiDB:BO71DRAFT_475885"/>
<dbReference type="InterPro" id="IPR006680">
    <property type="entry name" value="Amidohydro-rel"/>
</dbReference>
<proteinExistence type="inferred from homology"/>
<evidence type="ECO:0000259" key="9">
    <source>
        <dbReference type="Pfam" id="PF01979"/>
    </source>
</evidence>
<evidence type="ECO:0000256" key="3">
    <source>
        <dbReference type="ARBA" id="ARBA00022553"/>
    </source>
</evidence>
<comment type="cofactor">
    <cofactor evidence="1">
        <name>Zn(2+)</name>
        <dbReference type="ChEBI" id="CHEBI:29105"/>
    </cofactor>
</comment>
<comment type="PTM">
    <text evidence="8">Carbamylation allows a single lysine to coordinate two divalent metal cations.</text>
</comment>
<dbReference type="Pfam" id="PF01979">
    <property type="entry name" value="Amidohydro_1"/>
    <property type="match status" value="1"/>
</dbReference>
<evidence type="ECO:0000256" key="5">
    <source>
        <dbReference type="ARBA" id="ARBA00022801"/>
    </source>
</evidence>
<evidence type="ECO:0000313" key="10">
    <source>
        <dbReference type="EMBL" id="PYH94569.1"/>
    </source>
</evidence>
<protein>
    <recommendedName>
        <fullName evidence="7">dihydropyrimidinase</fullName>
        <ecNumber evidence="7">3.5.2.2</ecNumber>
    </recommendedName>
</protein>
<dbReference type="SUPFAM" id="SSF51338">
    <property type="entry name" value="Composite domain of metallo-dependent hydrolases"/>
    <property type="match status" value="2"/>
</dbReference>
<dbReference type="Proteomes" id="UP000247810">
    <property type="component" value="Unassembled WGS sequence"/>
</dbReference>
<dbReference type="EC" id="3.5.2.2" evidence="7"/>
<sequence>MLDLIIRNGHIVTAAEVLPFGTELGIEDGKIAVIGVNLQAGPKTEIVDAEGGYVTPGGVDSHVHIEQDNAPTGDTWETGTRSAIAGGNTTVIAFATQKREDQSIWPALEAYHRKASGNAYCDYGFHLIITNPSADVLNQELPALVDRGITSIKLYMTYQPLQLGDGDLFRVMMRAHQLGITTMIHCENNDIIEQITKRLAEQGNTDSFFHSVARPQIAESEATYRAICLAEVTDTPILIVHMSAPEAVRHVNEAQQRLLPIHAETCPHYLYLISEHLMSGPDDFDGARNICAPPLRHDPKDLEYLWRGLSNGTFTVVSSDHAPSTFDHPCGKMRGMTAVEGEEKPHRDFRKVPNGVPGVETRLPLLFDRARGHGISDDGLIRISLPRFVQLTSTNPAKLYGLGDRKGSLLPGFDADIVIWYPEGDHYVSGNTAAHGTAPNGINGVSNPQANGLSEKSRTKRFIITNENLHHRIDFTPFEGIQVGNWPRWVFLRGKLAWDRDGAGLMGNIGDGQFIERKTSRALTGQVGQTARGMKSHEWNYWL</sequence>
<dbReference type="GO" id="GO:0046872">
    <property type="term" value="F:metal ion binding"/>
    <property type="evidence" value="ECO:0007669"/>
    <property type="project" value="UniProtKB-KW"/>
</dbReference>
<feature type="modified residue" description="N6-carboxylysine" evidence="8">
    <location>
        <position position="153"/>
    </location>
</feature>
<evidence type="ECO:0000256" key="4">
    <source>
        <dbReference type="ARBA" id="ARBA00022723"/>
    </source>
</evidence>
<dbReference type="InterPro" id="IPR011778">
    <property type="entry name" value="Hydantoinase/dihydroPyrase"/>
</dbReference>
<gene>
    <name evidence="10" type="ORF">BO71DRAFT_475885</name>
</gene>
<keyword evidence="5" id="KW-0378">Hydrolase</keyword>
<feature type="domain" description="Amidohydrolase-related" evidence="9">
    <location>
        <begin position="53"/>
        <end position="431"/>
    </location>
</feature>
<evidence type="ECO:0000256" key="6">
    <source>
        <dbReference type="ARBA" id="ARBA00036696"/>
    </source>
</evidence>
<dbReference type="InterPro" id="IPR032466">
    <property type="entry name" value="Metal_Hydrolase"/>
</dbReference>
<reference evidence="10 11" key="1">
    <citation type="submission" date="2018-02" db="EMBL/GenBank/DDBJ databases">
        <title>The genomes of Aspergillus section Nigri reveals drivers in fungal speciation.</title>
        <authorList>
            <consortium name="DOE Joint Genome Institute"/>
            <person name="Vesth T.C."/>
            <person name="Nybo J."/>
            <person name="Theobald S."/>
            <person name="Brandl J."/>
            <person name="Frisvad J.C."/>
            <person name="Nielsen K.F."/>
            <person name="Lyhne E.K."/>
            <person name="Kogle M.E."/>
            <person name="Kuo A."/>
            <person name="Riley R."/>
            <person name="Clum A."/>
            <person name="Nolan M."/>
            <person name="Lipzen A."/>
            <person name="Salamov A."/>
            <person name="Henrissat B."/>
            <person name="Wiebenga A."/>
            <person name="De vries R.P."/>
            <person name="Grigoriev I.V."/>
            <person name="Mortensen U.H."/>
            <person name="Andersen M.R."/>
            <person name="Baker S.E."/>
        </authorList>
    </citation>
    <scope>NUCLEOTIDE SEQUENCE [LARGE SCALE GENOMIC DNA]</scope>
    <source>
        <strain evidence="10 11">CBS 707.79</strain>
    </source>
</reference>
<name>A0A319DB46_9EURO</name>
<dbReference type="Gene3D" id="3.20.20.140">
    <property type="entry name" value="Metal-dependent hydrolases"/>
    <property type="match status" value="1"/>
</dbReference>
<evidence type="ECO:0000256" key="1">
    <source>
        <dbReference type="ARBA" id="ARBA00001947"/>
    </source>
</evidence>
<keyword evidence="3" id="KW-0597">Phosphoprotein</keyword>
<dbReference type="GO" id="GO:0005737">
    <property type="term" value="C:cytoplasm"/>
    <property type="evidence" value="ECO:0007669"/>
    <property type="project" value="InterPro"/>
</dbReference>
<comment type="catalytic activity">
    <reaction evidence="6">
        <text>5,6-dihydrouracil + H2O = 3-(carbamoylamino)propanoate + H(+)</text>
        <dbReference type="Rhea" id="RHEA:16121"/>
        <dbReference type="ChEBI" id="CHEBI:11892"/>
        <dbReference type="ChEBI" id="CHEBI:15377"/>
        <dbReference type="ChEBI" id="CHEBI:15378"/>
        <dbReference type="ChEBI" id="CHEBI:15901"/>
        <dbReference type="EC" id="3.5.2.2"/>
    </reaction>
</comment>
<keyword evidence="11" id="KW-1185">Reference proteome</keyword>
<dbReference type="InterPro" id="IPR050378">
    <property type="entry name" value="Metallo-dep_Hydrolases_sf"/>
</dbReference>
<dbReference type="EMBL" id="KZ825869">
    <property type="protein sequence ID" value="PYH94569.1"/>
    <property type="molecule type" value="Genomic_DNA"/>
</dbReference>